<evidence type="ECO:0000259" key="2">
    <source>
        <dbReference type="PROSITE" id="PS50994"/>
    </source>
</evidence>
<dbReference type="EMBL" id="LGRX02026422">
    <property type="protein sequence ID" value="KAK3250910.1"/>
    <property type="molecule type" value="Genomic_DNA"/>
</dbReference>
<dbReference type="PROSITE" id="PS50994">
    <property type="entry name" value="INTEGRASE"/>
    <property type="match status" value="1"/>
</dbReference>
<accession>A0AAE0CB84</accession>
<dbReference type="Pfam" id="PF00385">
    <property type="entry name" value="Chromo"/>
    <property type="match status" value="1"/>
</dbReference>
<dbReference type="GO" id="GO:0015074">
    <property type="term" value="P:DNA integration"/>
    <property type="evidence" value="ECO:0007669"/>
    <property type="project" value="InterPro"/>
</dbReference>
<dbReference type="InterPro" id="IPR000953">
    <property type="entry name" value="Chromo/chromo_shadow_dom"/>
</dbReference>
<dbReference type="Gene3D" id="3.30.420.10">
    <property type="entry name" value="Ribonuclease H-like superfamily/Ribonuclease H"/>
    <property type="match status" value="1"/>
</dbReference>
<feature type="domain" description="Integrase catalytic" evidence="2">
    <location>
        <begin position="1"/>
        <end position="126"/>
    </location>
</feature>
<sequence length="409" mass="46844">MIHVVPMNFGDSSAAVVARIHFDSIWRLHGAPMKIISDRDPRFHDAFWQELMRLMGVKVARTTLYNPRSDGQAEHTNTVIEDMLRSFVDANVVDWDLFATNVEFAINDSRSDSTGFTPFELVHSQREYAVGDMVWIEARYLTEKVMDRSICRELTKRWHGPLPMTERFYNDAQMALAEADRGAPVAYRLRLPPHWRIHDVFAQHSLKPYISGQDTFAARDHLAIPKEVIVDGQKEAHVDRILAHRIRMERGKEVEEWKVRWTGYSKAHDQWRTRDKLERGGPLQQLREFEAARLNMEANVREEAARRREQRDIHTTQAGLTLAALMANPCDELDHLEELGCVIHSADEHPETPPEDQIFALTTESPTSGISDPGPRILVLFSGTGSVEREFLRNFPHATVGDSVIVLPE</sequence>
<keyword evidence="4" id="KW-1185">Reference proteome</keyword>
<feature type="domain" description="Chromo" evidence="1">
    <location>
        <begin position="236"/>
        <end position="301"/>
    </location>
</feature>
<dbReference type="InterPro" id="IPR012337">
    <property type="entry name" value="RNaseH-like_sf"/>
</dbReference>
<dbReference type="InterPro" id="IPR016197">
    <property type="entry name" value="Chromo-like_dom_sf"/>
</dbReference>
<dbReference type="SUPFAM" id="SSF53098">
    <property type="entry name" value="Ribonuclease H-like"/>
    <property type="match status" value="1"/>
</dbReference>
<evidence type="ECO:0000259" key="1">
    <source>
        <dbReference type="PROSITE" id="PS50013"/>
    </source>
</evidence>
<evidence type="ECO:0008006" key="5">
    <source>
        <dbReference type="Google" id="ProtNLM"/>
    </source>
</evidence>
<dbReference type="PANTHER" id="PTHR37984">
    <property type="entry name" value="PROTEIN CBG26694"/>
    <property type="match status" value="1"/>
</dbReference>
<name>A0AAE0CB84_9CHLO</name>
<dbReference type="InterPro" id="IPR036397">
    <property type="entry name" value="RNaseH_sf"/>
</dbReference>
<protein>
    <recommendedName>
        <fullName evidence="5">Integrase catalytic domain-containing protein</fullName>
    </recommendedName>
</protein>
<dbReference type="InterPro" id="IPR023780">
    <property type="entry name" value="Chromo_domain"/>
</dbReference>
<proteinExistence type="predicted"/>
<organism evidence="3 4">
    <name type="scientific">Cymbomonas tetramitiformis</name>
    <dbReference type="NCBI Taxonomy" id="36881"/>
    <lineage>
        <taxon>Eukaryota</taxon>
        <taxon>Viridiplantae</taxon>
        <taxon>Chlorophyta</taxon>
        <taxon>Pyramimonadophyceae</taxon>
        <taxon>Pyramimonadales</taxon>
        <taxon>Pyramimonadaceae</taxon>
        <taxon>Cymbomonas</taxon>
    </lineage>
</organism>
<dbReference type="PROSITE" id="PS50013">
    <property type="entry name" value="CHROMO_2"/>
    <property type="match status" value="1"/>
</dbReference>
<evidence type="ECO:0000313" key="4">
    <source>
        <dbReference type="Proteomes" id="UP001190700"/>
    </source>
</evidence>
<dbReference type="AlphaFoldDB" id="A0AAE0CB84"/>
<dbReference type="Gene3D" id="2.40.50.40">
    <property type="match status" value="1"/>
</dbReference>
<dbReference type="GO" id="GO:0003676">
    <property type="term" value="F:nucleic acid binding"/>
    <property type="evidence" value="ECO:0007669"/>
    <property type="project" value="InterPro"/>
</dbReference>
<comment type="caution">
    <text evidence="3">The sequence shown here is derived from an EMBL/GenBank/DDBJ whole genome shotgun (WGS) entry which is preliminary data.</text>
</comment>
<dbReference type="PANTHER" id="PTHR37984:SF15">
    <property type="entry name" value="INTEGRASE CATALYTIC DOMAIN-CONTAINING PROTEIN"/>
    <property type="match status" value="1"/>
</dbReference>
<reference evidence="3 4" key="1">
    <citation type="journal article" date="2015" name="Genome Biol. Evol.">
        <title>Comparative Genomics of a Bacterivorous Green Alga Reveals Evolutionary Causalities and Consequences of Phago-Mixotrophic Mode of Nutrition.</title>
        <authorList>
            <person name="Burns J.A."/>
            <person name="Paasch A."/>
            <person name="Narechania A."/>
            <person name="Kim E."/>
        </authorList>
    </citation>
    <scope>NUCLEOTIDE SEQUENCE [LARGE SCALE GENOMIC DNA]</scope>
    <source>
        <strain evidence="3 4">PLY_AMNH</strain>
    </source>
</reference>
<dbReference type="SUPFAM" id="SSF54160">
    <property type="entry name" value="Chromo domain-like"/>
    <property type="match status" value="1"/>
</dbReference>
<evidence type="ECO:0000313" key="3">
    <source>
        <dbReference type="EMBL" id="KAK3250910.1"/>
    </source>
</evidence>
<gene>
    <name evidence="3" type="ORF">CYMTET_39744</name>
</gene>
<dbReference type="InterPro" id="IPR001584">
    <property type="entry name" value="Integrase_cat-core"/>
</dbReference>
<dbReference type="SMART" id="SM00298">
    <property type="entry name" value="CHROMO"/>
    <property type="match status" value="1"/>
</dbReference>
<dbReference type="Proteomes" id="UP001190700">
    <property type="component" value="Unassembled WGS sequence"/>
</dbReference>
<dbReference type="InterPro" id="IPR050951">
    <property type="entry name" value="Retrovirus_Pol_polyprotein"/>
</dbReference>